<dbReference type="PANTHER" id="PTHR23501">
    <property type="entry name" value="MAJOR FACILITATOR SUPERFAMILY"/>
    <property type="match status" value="1"/>
</dbReference>
<dbReference type="SUPFAM" id="SSF103473">
    <property type="entry name" value="MFS general substrate transporter"/>
    <property type="match status" value="1"/>
</dbReference>
<evidence type="ECO:0000256" key="1">
    <source>
        <dbReference type="ARBA" id="ARBA00004141"/>
    </source>
</evidence>
<name>A0AAD9Z2S0_9LECA</name>
<evidence type="ECO:0008006" key="8">
    <source>
        <dbReference type="Google" id="ProtNLM"/>
    </source>
</evidence>
<dbReference type="Gene3D" id="1.20.1720.10">
    <property type="entry name" value="Multidrug resistance protein D"/>
    <property type="match status" value="1"/>
</dbReference>
<gene>
    <name evidence="6" type="ORF">OEA41_008600</name>
</gene>
<dbReference type="AlphaFoldDB" id="A0AAD9Z2S0"/>
<proteinExistence type="predicted"/>
<protein>
    <recommendedName>
        <fullName evidence="8">Major facilitator superfamily (MFS) profile domain-containing protein</fullName>
    </recommendedName>
</protein>
<evidence type="ECO:0000256" key="2">
    <source>
        <dbReference type="ARBA" id="ARBA00022692"/>
    </source>
</evidence>
<dbReference type="EMBL" id="JASNWA010000009">
    <property type="protein sequence ID" value="KAK3169217.1"/>
    <property type="molecule type" value="Genomic_DNA"/>
</dbReference>
<keyword evidence="2 5" id="KW-0812">Transmembrane</keyword>
<dbReference type="GO" id="GO:0005886">
    <property type="term" value="C:plasma membrane"/>
    <property type="evidence" value="ECO:0007669"/>
    <property type="project" value="TreeGrafter"/>
</dbReference>
<keyword evidence="7" id="KW-1185">Reference proteome</keyword>
<reference evidence="6" key="1">
    <citation type="submission" date="2022-11" db="EMBL/GenBank/DDBJ databases">
        <title>Chromosomal genome sequence assembly and mating type (MAT) locus characterization of the leprose asexual lichenized fungus Lepraria neglecta (Nyl.) Erichsen.</title>
        <authorList>
            <person name="Allen J.L."/>
            <person name="Pfeffer B."/>
        </authorList>
    </citation>
    <scope>NUCLEOTIDE SEQUENCE</scope>
    <source>
        <strain evidence="6">Allen 5258</strain>
    </source>
</reference>
<feature type="transmembrane region" description="Helical" evidence="5">
    <location>
        <begin position="84"/>
        <end position="109"/>
    </location>
</feature>
<dbReference type="PANTHER" id="PTHR23501:SF43">
    <property type="entry name" value="MULTIDRUG TRANSPORTER, PUTATIVE (AFU_ORTHOLOGUE AFUA_6G03040)-RELATED"/>
    <property type="match status" value="1"/>
</dbReference>
<accession>A0AAD9Z2S0</accession>
<dbReference type="GO" id="GO:0022857">
    <property type="term" value="F:transmembrane transporter activity"/>
    <property type="evidence" value="ECO:0007669"/>
    <property type="project" value="InterPro"/>
</dbReference>
<evidence type="ECO:0000256" key="5">
    <source>
        <dbReference type="SAM" id="Phobius"/>
    </source>
</evidence>
<dbReference type="InterPro" id="IPR036259">
    <property type="entry name" value="MFS_trans_sf"/>
</dbReference>
<evidence type="ECO:0000256" key="3">
    <source>
        <dbReference type="ARBA" id="ARBA00022989"/>
    </source>
</evidence>
<comment type="caution">
    <text evidence="6">The sequence shown here is derived from an EMBL/GenBank/DDBJ whole genome shotgun (WGS) entry which is preliminary data.</text>
</comment>
<organism evidence="6 7">
    <name type="scientific">Lepraria neglecta</name>
    <dbReference type="NCBI Taxonomy" id="209136"/>
    <lineage>
        <taxon>Eukaryota</taxon>
        <taxon>Fungi</taxon>
        <taxon>Dikarya</taxon>
        <taxon>Ascomycota</taxon>
        <taxon>Pezizomycotina</taxon>
        <taxon>Lecanoromycetes</taxon>
        <taxon>OSLEUM clade</taxon>
        <taxon>Lecanoromycetidae</taxon>
        <taxon>Lecanorales</taxon>
        <taxon>Lecanorineae</taxon>
        <taxon>Stereocaulaceae</taxon>
        <taxon>Lepraria</taxon>
    </lineage>
</organism>
<keyword evidence="3 5" id="KW-1133">Transmembrane helix</keyword>
<evidence type="ECO:0000256" key="4">
    <source>
        <dbReference type="ARBA" id="ARBA00023136"/>
    </source>
</evidence>
<feature type="transmembrane region" description="Helical" evidence="5">
    <location>
        <begin position="40"/>
        <end position="64"/>
    </location>
</feature>
<evidence type="ECO:0000313" key="6">
    <source>
        <dbReference type="EMBL" id="KAK3169217.1"/>
    </source>
</evidence>
<dbReference type="Pfam" id="PF07690">
    <property type="entry name" value="MFS_1"/>
    <property type="match status" value="1"/>
</dbReference>
<sequence length="221" mass="23793">MVPPQGLASLSAILSSAYAFSAVLGPILGGLIRDYTTWRWVVFMNVPPGVLVLVMLFVLMPAGFPHQSEKLEDRFTMGFLLNALFGGAIFITVVILGLGIGLTLSSLLIAAPTVIEEKDTVVFIGALTQARILGGSIGLAVCTNILKKKVKSASSFLSSQQMNDLLQSAQTIKTLPPSLQEAMRQVFGKGYNEEMQALTAFGGATVLATLMMWEKKPRRMQ</sequence>
<evidence type="ECO:0000313" key="7">
    <source>
        <dbReference type="Proteomes" id="UP001276659"/>
    </source>
</evidence>
<feature type="transmembrane region" description="Helical" evidence="5">
    <location>
        <begin position="6"/>
        <end position="28"/>
    </location>
</feature>
<keyword evidence="4 5" id="KW-0472">Membrane</keyword>
<dbReference type="Proteomes" id="UP001276659">
    <property type="component" value="Unassembled WGS sequence"/>
</dbReference>
<dbReference type="InterPro" id="IPR011701">
    <property type="entry name" value="MFS"/>
</dbReference>
<comment type="subcellular location">
    <subcellularLocation>
        <location evidence="1">Membrane</location>
        <topology evidence="1">Multi-pass membrane protein</topology>
    </subcellularLocation>
</comment>